<gene>
    <name evidence="2" type="ORF">RCC_06478</name>
</gene>
<sequence length="104" mass="11390">MARRIIHHQHLSIGCLSCVLGVQQAMKARVLAAHPEVVVKELPYQPGIEFALPHGTANPIVNDDPAWRDVELDARKINGTKEVKKARGAGVSTETNGPRSEHVR</sequence>
<protein>
    <submittedName>
        <fullName evidence="2">Uncharacterized protein</fullName>
    </submittedName>
</protein>
<organism evidence="2 3">
    <name type="scientific">Ramularia collo-cygni</name>
    <dbReference type="NCBI Taxonomy" id="112498"/>
    <lineage>
        <taxon>Eukaryota</taxon>
        <taxon>Fungi</taxon>
        <taxon>Dikarya</taxon>
        <taxon>Ascomycota</taxon>
        <taxon>Pezizomycotina</taxon>
        <taxon>Dothideomycetes</taxon>
        <taxon>Dothideomycetidae</taxon>
        <taxon>Mycosphaerellales</taxon>
        <taxon>Mycosphaerellaceae</taxon>
        <taxon>Ramularia</taxon>
    </lineage>
</organism>
<dbReference type="EMBL" id="FJUY01000009">
    <property type="protein sequence ID" value="CZT20620.1"/>
    <property type="molecule type" value="Genomic_DNA"/>
</dbReference>
<accession>A0A2D3V592</accession>
<feature type="region of interest" description="Disordered" evidence="1">
    <location>
        <begin position="79"/>
        <end position="104"/>
    </location>
</feature>
<proteinExistence type="predicted"/>
<reference evidence="2 3" key="1">
    <citation type="submission" date="2016-03" db="EMBL/GenBank/DDBJ databases">
        <authorList>
            <person name="Ploux O."/>
        </authorList>
    </citation>
    <scope>NUCLEOTIDE SEQUENCE [LARGE SCALE GENOMIC DNA]</scope>
    <source>
        <strain evidence="2 3">URUG2</strain>
    </source>
</reference>
<evidence type="ECO:0000313" key="2">
    <source>
        <dbReference type="EMBL" id="CZT20620.1"/>
    </source>
</evidence>
<name>A0A2D3V592_9PEZI</name>
<dbReference type="AlphaFoldDB" id="A0A2D3V592"/>
<keyword evidence="3" id="KW-1185">Reference proteome</keyword>
<dbReference type="GeneID" id="35601615"/>
<dbReference type="PROSITE" id="PS51257">
    <property type="entry name" value="PROKAR_LIPOPROTEIN"/>
    <property type="match status" value="1"/>
</dbReference>
<evidence type="ECO:0000256" key="1">
    <source>
        <dbReference type="SAM" id="MobiDB-lite"/>
    </source>
</evidence>
<evidence type="ECO:0000313" key="3">
    <source>
        <dbReference type="Proteomes" id="UP000225277"/>
    </source>
</evidence>
<dbReference type="Proteomes" id="UP000225277">
    <property type="component" value="Unassembled WGS sequence"/>
</dbReference>
<dbReference type="RefSeq" id="XP_023627509.1">
    <property type="nucleotide sequence ID" value="XM_023771741.1"/>
</dbReference>